<dbReference type="InterPro" id="IPR011017">
    <property type="entry name" value="TRASH_dom"/>
</dbReference>
<feature type="region of interest" description="Disordered" evidence="8">
    <location>
        <begin position="998"/>
        <end position="1019"/>
    </location>
</feature>
<feature type="domain" description="TRASH" evidence="9">
    <location>
        <begin position="530"/>
        <end position="565"/>
    </location>
</feature>
<keyword evidence="3" id="KW-0479">Metal-binding</keyword>
<feature type="compositionally biased region" description="Low complexity" evidence="8">
    <location>
        <begin position="196"/>
        <end position="211"/>
    </location>
</feature>
<evidence type="ECO:0000256" key="1">
    <source>
        <dbReference type="ARBA" id="ARBA00022499"/>
    </source>
</evidence>
<dbReference type="Pfam" id="PF06467">
    <property type="entry name" value="zf-FCS"/>
    <property type="match status" value="7"/>
</dbReference>
<evidence type="ECO:0000313" key="10">
    <source>
        <dbReference type="Ensembl" id="ENSMALP00000025237.1"/>
    </source>
</evidence>
<evidence type="ECO:0000256" key="4">
    <source>
        <dbReference type="ARBA" id="ARBA00022737"/>
    </source>
</evidence>
<keyword evidence="5" id="KW-0863">Zinc-finger</keyword>
<feature type="domain" description="TRASH" evidence="9">
    <location>
        <begin position="617"/>
        <end position="652"/>
    </location>
</feature>
<sequence>MGALSSWKRPFSYSGFSFHLSPDCTCCNLTVGYPEPRGDLKTHQLGNTSFQDWESEPIVIDDEEDSDQKDTSSSSLAPPGDSSASHSPGALSSTEPDSEIRIASVTTLGSSSHKGSNTVPAVTIPSHPVDDQTDMNLMITAVTSLQGGATAVTAVRINTELFIFSWCCFLICIWLWWKQTGVDSPSPATSLPKPPSQSSSSTSSSGSQPQPRTVTCANCKKPLKKGQTAYQRKGSTHLFCSTTCLSAFSHKPAPKKSCTMCKKDITNMRGTIVAQVDSSESFQEFCSTGCLGAYENKQNPPKSGLKTKCTVCGKLTEIRHEVSFKTVTHKICSDACFNVYRRANGLIMNCCEQCGDYLPSRASANHFLLVDGQQKRFCCQNCLKEYKQAHSKLASCLTCKTLIKTGEVLHSLGVGSTMGSYCSVNCMNKGKLASASFLNTEPTCHFCKRNSLPQYQATLPEGNILNFCSSQCVTKFQVTGQSRRHKYETFSKNTFSLKPETLEWEDKVYQFCSKTCCEDYKKLHCIVTFCEYCQEEKTLHEMVKFSGVKRPFCSEGCKLLYKQDFIKRLGLKCVSCNHCNQLCKRGLTRQLGGMTRDFCSEACAKKFDDWYHKAARCDCCKVQGNLTESVMWRTEMKHFCDQECLLKFYCQQNEPIMVTQKGPENTTLGSLVRDVKNKAVLCKPLTLTKATYCKPHMQSKHLQTEDGVKKEYVPVPIPVPVFIPIPMNMYAQITPTPLSLPVPVRPFEPQHTRTFQSKRQKLILLRFYHLQNNKRLYHKLIFVFVLQGNKRQAVEESSNLAMSSSPHSAGRRSEGRSLPLKARYGINAWKRWQSCPFPSPAAWCKSNLLSLSSEELNVALSRFVKEVCRPSGERYSPDSILYLCLGIQQHLHARGWKDDLFSDPCYQQFGEELNRVLKDWQPSVLPDGSLWGRVEEQSLWSSRHLGEQSPAALLRSLVYLNTKYFGLRTVEQHLRLSFANVYGPDMVHPVTKETTVLQTESRKRKRKLEDVDGDQDYAQDNDPALLHERLDVFYVQPDAACSPDEPLWFSSTPLERRILESLLTRVLLVRDVYTDKQHLEEDEDEEEMS</sequence>
<protein>
    <recommendedName>
        <fullName evidence="9">TRASH domain-containing protein</fullName>
    </recommendedName>
</protein>
<feature type="domain" description="TRASH" evidence="9">
    <location>
        <begin position="444"/>
        <end position="480"/>
    </location>
</feature>
<keyword evidence="2" id="KW-0597">Phosphoprotein</keyword>
<dbReference type="InterPro" id="IPR057926">
    <property type="entry name" value="QRICH1_dom"/>
</dbReference>
<accession>A0A3Q3K9D2</accession>
<dbReference type="InterPro" id="IPR010507">
    <property type="entry name" value="Znf_MYM"/>
</dbReference>
<keyword evidence="11" id="KW-1185">Reference proteome</keyword>
<dbReference type="GO" id="GO:0008270">
    <property type="term" value="F:zinc ion binding"/>
    <property type="evidence" value="ECO:0007669"/>
    <property type="project" value="UniProtKB-KW"/>
</dbReference>
<dbReference type="Proteomes" id="UP000261600">
    <property type="component" value="Unplaced"/>
</dbReference>
<dbReference type="InterPro" id="IPR051284">
    <property type="entry name" value="ZnF_MYMT-QRICH1"/>
</dbReference>
<organism evidence="10 11">
    <name type="scientific">Monopterus albus</name>
    <name type="common">Swamp eel</name>
    <dbReference type="NCBI Taxonomy" id="43700"/>
    <lineage>
        <taxon>Eukaryota</taxon>
        <taxon>Metazoa</taxon>
        <taxon>Chordata</taxon>
        <taxon>Craniata</taxon>
        <taxon>Vertebrata</taxon>
        <taxon>Euteleostomi</taxon>
        <taxon>Actinopterygii</taxon>
        <taxon>Neopterygii</taxon>
        <taxon>Teleostei</taxon>
        <taxon>Neoteleostei</taxon>
        <taxon>Acanthomorphata</taxon>
        <taxon>Anabantaria</taxon>
        <taxon>Synbranchiformes</taxon>
        <taxon>Synbranchidae</taxon>
        <taxon>Monopterus</taxon>
    </lineage>
</organism>
<feature type="domain" description="TRASH" evidence="9">
    <location>
        <begin position="216"/>
        <end position="252"/>
    </location>
</feature>
<feature type="domain" description="TRASH" evidence="9">
    <location>
        <begin position="309"/>
        <end position="344"/>
    </location>
</feature>
<feature type="compositionally biased region" description="Polar residues" evidence="8">
    <location>
        <begin position="104"/>
        <end position="120"/>
    </location>
</feature>
<name>A0A3Q3K9D2_MONAL</name>
<feature type="compositionally biased region" description="Polar residues" evidence="8">
    <location>
        <begin position="796"/>
        <end position="807"/>
    </location>
</feature>
<dbReference type="SMART" id="SM00746">
    <property type="entry name" value="TRASH"/>
    <property type="match status" value="10"/>
</dbReference>
<dbReference type="Pfam" id="PF25561">
    <property type="entry name" value="QRICH1"/>
    <property type="match status" value="1"/>
</dbReference>
<feature type="domain" description="TRASH" evidence="9">
    <location>
        <begin position="258"/>
        <end position="298"/>
    </location>
</feature>
<evidence type="ECO:0000256" key="2">
    <source>
        <dbReference type="ARBA" id="ARBA00022553"/>
    </source>
</evidence>
<dbReference type="InterPro" id="IPR021893">
    <property type="entry name" value="ZMYM2-like_C"/>
</dbReference>
<feature type="region of interest" description="Disordered" evidence="8">
    <location>
        <begin position="796"/>
        <end position="815"/>
    </location>
</feature>
<keyword evidence="1" id="KW-1017">Isopeptide bond</keyword>
<feature type="domain" description="TRASH" evidence="9">
    <location>
        <begin position="351"/>
        <end position="390"/>
    </location>
</feature>
<dbReference type="Ensembl" id="ENSMALT00000025708.1">
    <property type="protein sequence ID" value="ENSMALP00000025237.1"/>
    <property type="gene ID" value="ENSMALG00000017413.1"/>
</dbReference>
<dbReference type="Pfam" id="PF12012">
    <property type="entry name" value="DUF3504"/>
    <property type="match status" value="2"/>
</dbReference>
<keyword evidence="4" id="KW-0677">Repeat</keyword>
<feature type="compositionally biased region" description="Low complexity" evidence="8">
    <location>
        <begin position="72"/>
        <end position="93"/>
    </location>
</feature>
<keyword evidence="6" id="KW-0862">Zinc</keyword>
<dbReference type="PANTHER" id="PTHR45736:SF6">
    <property type="entry name" value="ZINC FINGER MYM-TYPE PROTEIN 2"/>
    <property type="match status" value="1"/>
</dbReference>
<feature type="region of interest" description="Disordered" evidence="8">
    <location>
        <begin position="185"/>
        <end position="214"/>
    </location>
</feature>
<evidence type="ECO:0000256" key="3">
    <source>
        <dbReference type="ARBA" id="ARBA00022723"/>
    </source>
</evidence>
<evidence type="ECO:0000259" key="9">
    <source>
        <dbReference type="SMART" id="SM00746"/>
    </source>
</evidence>
<dbReference type="AlphaFoldDB" id="A0A3Q3K9D2"/>
<feature type="domain" description="TRASH" evidence="9">
    <location>
        <begin position="576"/>
        <end position="611"/>
    </location>
</feature>
<evidence type="ECO:0000256" key="8">
    <source>
        <dbReference type="SAM" id="MobiDB-lite"/>
    </source>
</evidence>
<keyword evidence="7" id="KW-0832">Ubl conjugation</keyword>
<dbReference type="PANTHER" id="PTHR45736">
    <property type="entry name" value="ZINC FINGER MYM-TYPE PROTEIN"/>
    <property type="match status" value="1"/>
</dbReference>
<proteinExistence type="predicted"/>
<dbReference type="STRING" id="43700.ENSMALP00000025237"/>
<evidence type="ECO:0000256" key="6">
    <source>
        <dbReference type="ARBA" id="ARBA00022833"/>
    </source>
</evidence>
<evidence type="ECO:0000256" key="7">
    <source>
        <dbReference type="ARBA" id="ARBA00022843"/>
    </source>
</evidence>
<feature type="domain" description="TRASH" evidence="9">
    <location>
        <begin position="396"/>
        <end position="434"/>
    </location>
</feature>
<feature type="domain" description="TRASH" evidence="9">
    <location>
        <begin position="489"/>
        <end position="524"/>
    </location>
</feature>
<reference evidence="10" key="1">
    <citation type="submission" date="2025-08" db="UniProtKB">
        <authorList>
            <consortium name="Ensembl"/>
        </authorList>
    </citation>
    <scope>IDENTIFICATION</scope>
</reference>
<evidence type="ECO:0000256" key="5">
    <source>
        <dbReference type="ARBA" id="ARBA00022771"/>
    </source>
</evidence>
<reference evidence="10" key="2">
    <citation type="submission" date="2025-09" db="UniProtKB">
        <authorList>
            <consortium name="Ensembl"/>
        </authorList>
    </citation>
    <scope>IDENTIFICATION</scope>
</reference>
<feature type="region of interest" description="Disordered" evidence="8">
    <location>
        <begin position="62"/>
        <end position="126"/>
    </location>
</feature>
<dbReference type="SUPFAM" id="SSF57716">
    <property type="entry name" value="Glucocorticoid receptor-like (DNA-binding domain)"/>
    <property type="match status" value="1"/>
</dbReference>
<evidence type="ECO:0000313" key="11">
    <source>
        <dbReference type="Proteomes" id="UP000261600"/>
    </source>
</evidence>